<dbReference type="EMBL" id="LCYN01000004">
    <property type="protein sequence ID" value="KKZ99036.1"/>
    <property type="molecule type" value="Genomic_DNA"/>
</dbReference>
<evidence type="ECO:0000313" key="1">
    <source>
        <dbReference type="EMBL" id="KKZ99036.1"/>
    </source>
</evidence>
<protein>
    <submittedName>
        <fullName evidence="1">Uncharacterized protein</fullName>
    </submittedName>
</protein>
<dbReference type="AlphaFoldDB" id="A0A0G8CJ71"/>
<accession>A0A0G8CJ71</accession>
<organism evidence="1 2">
    <name type="scientific">Bacillus wiedmannii</name>
    <dbReference type="NCBI Taxonomy" id="1890302"/>
    <lineage>
        <taxon>Bacteria</taxon>
        <taxon>Bacillati</taxon>
        <taxon>Bacillota</taxon>
        <taxon>Bacilli</taxon>
        <taxon>Bacillales</taxon>
        <taxon>Bacillaceae</taxon>
        <taxon>Bacillus</taxon>
        <taxon>Bacillus cereus group</taxon>
    </lineage>
</organism>
<name>A0A0G8CJ71_9BACI</name>
<sequence length="39" mass="4578">MSKFIGIVWIVFWIKERASGEKRFKVLAERGVYKKGAFT</sequence>
<evidence type="ECO:0000313" key="2">
    <source>
        <dbReference type="Proteomes" id="UP000035350"/>
    </source>
</evidence>
<reference evidence="1 2" key="1">
    <citation type="journal article" date="2015" name="Genome Announc.">
        <title>Next-Generation Whole-Genome Sequencing of Eight Strains of Bacillus cereus, Isolated from Food.</title>
        <authorList>
            <person name="Krawczyk A.O."/>
            <person name="de Jong A."/>
            <person name="Eijlander R.T."/>
            <person name="Berendsen E.M."/>
            <person name="Holsappel S."/>
            <person name="Wells-Bennik M.H."/>
            <person name="Kuipers O.P."/>
        </authorList>
    </citation>
    <scope>NUCLEOTIDE SEQUENCE [LARGE SCALE GENOMIC DNA]</scope>
    <source>
        <strain evidence="1 2">B4147</strain>
    </source>
</reference>
<proteinExistence type="predicted"/>
<dbReference type="Proteomes" id="UP000035350">
    <property type="component" value="Unassembled WGS sequence"/>
</dbReference>
<dbReference type="PATRIC" id="fig|1396.433.peg.2500"/>
<comment type="caution">
    <text evidence="1">The sequence shown here is derived from an EMBL/GenBank/DDBJ whole genome shotgun (WGS) entry which is preliminary data.</text>
</comment>
<gene>
    <name evidence="1" type="ORF">B4147_3620</name>
</gene>
<reference evidence="2" key="2">
    <citation type="submission" date="2015-04" db="EMBL/GenBank/DDBJ databases">
        <title>Draft Genome Sequences of Eight Spore-Forming Food Isolates of Bacillus cereus Genome sequencing.</title>
        <authorList>
            <person name="Krawcyk A.O."/>
            <person name="de Jong A."/>
            <person name="Eijlander R.T."/>
            <person name="Berendsen E.M."/>
            <person name="Holsappel S."/>
            <person name="Wells-Bennik M."/>
            <person name="Kuipers O.P."/>
        </authorList>
    </citation>
    <scope>NUCLEOTIDE SEQUENCE [LARGE SCALE GENOMIC DNA]</scope>
    <source>
        <strain evidence="2">B4147</strain>
    </source>
</reference>